<dbReference type="Proteomes" id="UP000243498">
    <property type="component" value="Unassembled WGS sequence"/>
</dbReference>
<protein>
    <submittedName>
        <fullName evidence="2">Uncharacterized protein</fullName>
    </submittedName>
</protein>
<organism evidence="2 3">
    <name type="scientific">Metarhizium rileyi (strain RCEF 4871)</name>
    <name type="common">Nomuraea rileyi</name>
    <dbReference type="NCBI Taxonomy" id="1649241"/>
    <lineage>
        <taxon>Eukaryota</taxon>
        <taxon>Fungi</taxon>
        <taxon>Dikarya</taxon>
        <taxon>Ascomycota</taxon>
        <taxon>Pezizomycotina</taxon>
        <taxon>Sordariomycetes</taxon>
        <taxon>Hypocreomycetidae</taxon>
        <taxon>Hypocreales</taxon>
        <taxon>Clavicipitaceae</taxon>
        <taxon>Metarhizium</taxon>
    </lineage>
</organism>
<gene>
    <name evidence="2" type="ORF">NOR_07739</name>
</gene>
<dbReference type="EMBL" id="AZHC01000038">
    <property type="protein sequence ID" value="OAA35931.1"/>
    <property type="molecule type" value="Genomic_DNA"/>
</dbReference>
<reference evidence="2 3" key="1">
    <citation type="journal article" date="2016" name="Genome Biol. Evol.">
        <title>Divergent and convergent evolution of fungal pathogenicity.</title>
        <authorList>
            <person name="Shang Y."/>
            <person name="Xiao G."/>
            <person name="Zheng P."/>
            <person name="Cen K."/>
            <person name="Zhan S."/>
            <person name="Wang C."/>
        </authorList>
    </citation>
    <scope>NUCLEOTIDE SEQUENCE [LARGE SCALE GENOMIC DNA]</scope>
    <source>
        <strain evidence="2 3">RCEF 4871</strain>
    </source>
</reference>
<dbReference type="OMA" id="EGEWALY"/>
<evidence type="ECO:0000313" key="2">
    <source>
        <dbReference type="EMBL" id="OAA35931.1"/>
    </source>
</evidence>
<keyword evidence="3" id="KW-1185">Reference proteome</keyword>
<dbReference type="PANTHER" id="PTHR38049">
    <property type="entry name" value="RICIN B LECTIN DOMAIN-CONTAINING PROTEIN"/>
    <property type="match status" value="1"/>
</dbReference>
<accession>A0A166XL52</accession>
<feature type="chain" id="PRO_5007882360" evidence="1">
    <location>
        <begin position="21"/>
        <end position="211"/>
    </location>
</feature>
<dbReference type="OrthoDB" id="3928002at2759"/>
<evidence type="ECO:0000313" key="3">
    <source>
        <dbReference type="Proteomes" id="UP000243498"/>
    </source>
</evidence>
<proteinExistence type="predicted"/>
<sequence length="211" mass="23525">MVIGLLTITAIPTITGVAEAVSAQKRQNAASKEQEKIHLAASFSGETPLTDALATCLLKDGKIVLELPGQNIEGHKFCGFHFKYPGEEQHLGLVSSIQDEPPMLNWIYVDRDTRMLRYGARKDTIGHVTGPWGWSEDERFLTLEGSPGGFMARQHDLDGVERWVVYWDPEVDSDSESGEDPSRKQECAASVMLHRKPVLGLESSYVRDEER</sequence>
<comment type="caution">
    <text evidence="2">The sequence shown here is derived from an EMBL/GenBank/DDBJ whole genome shotgun (WGS) entry which is preliminary data.</text>
</comment>
<keyword evidence="1" id="KW-0732">Signal</keyword>
<feature type="signal peptide" evidence="1">
    <location>
        <begin position="1"/>
        <end position="20"/>
    </location>
</feature>
<dbReference type="AlphaFoldDB" id="A0A166XL52"/>
<dbReference type="PANTHER" id="PTHR38049:SF1">
    <property type="entry name" value="PROTEIN KINASE DOMAIN-CONTAINING PROTEIN"/>
    <property type="match status" value="1"/>
</dbReference>
<name>A0A166XL52_METRR</name>
<evidence type="ECO:0000256" key="1">
    <source>
        <dbReference type="SAM" id="SignalP"/>
    </source>
</evidence>